<dbReference type="Pfam" id="PF10934">
    <property type="entry name" value="Sheath_initiator"/>
    <property type="match status" value="1"/>
</dbReference>
<name>A0ABP3UKQ0_9CLOT</name>
<organism evidence="1 2">
    <name type="scientific">Clostridium oceanicum</name>
    <dbReference type="NCBI Taxonomy" id="1543"/>
    <lineage>
        <taxon>Bacteria</taxon>
        <taxon>Bacillati</taxon>
        <taxon>Bacillota</taxon>
        <taxon>Clostridia</taxon>
        <taxon>Eubacteriales</taxon>
        <taxon>Clostridiaceae</taxon>
        <taxon>Clostridium</taxon>
    </lineage>
</organism>
<reference evidence="2" key="1">
    <citation type="journal article" date="2019" name="Int. J. Syst. Evol. Microbiol.">
        <title>The Global Catalogue of Microorganisms (GCM) 10K type strain sequencing project: providing services to taxonomists for standard genome sequencing and annotation.</title>
        <authorList>
            <consortium name="The Broad Institute Genomics Platform"/>
            <consortium name="The Broad Institute Genome Sequencing Center for Infectious Disease"/>
            <person name="Wu L."/>
            <person name="Ma J."/>
        </authorList>
    </citation>
    <scope>NUCLEOTIDE SEQUENCE [LARGE SCALE GENOMIC DNA]</scope>
    <source>
        <strain evidence="2">JCM 1407</strain>
    </source>
</reference>
<evidence type="ECO:0000313" key="1">
    <source>
        <dbReference type="EMBL" id="GAA0735746.1"/>
    </source>
</evidence>
<evidence type="ECO:0000313" key="2">
    <source>
        <dbReference type="Proteomes" id="UP001501510"/>
    </source>
</evidence>
<dbReference type="RefSeq" id="WP_343759439.1">
    <property type="nucleotide sequence ID" value="NZ_BAAACG010000006.1"/>
</dbReference>
<accession>A0ABP3UKQ0</accession>
<gene>
    <name evidence="1" type="ORF">GCM10008906_09840</name>
</gene>
<sequence length="151" mass="17922">MPSLFPEDMNFEENNIEELEEPLQFKGSYLFDFSKGEFVKNPDGTLVKCDDLQAYKQWCEIAMLTDRYMYVFSELFGQEFHGALKNNLNNSALELEIKRITKETLMVHPRSKDVTNFSFKWSDNKEEVHYKYEVITIYEEKFTLNKIMKVG</sequence>
<comment type="caution">
    <text evidence="1">The sequence shown here is derived from an EMBL/GenBank/DDBJ whole genome shotgun (WGS) entry which is preliminary data.</text>
</comment>
<protein>
    <submittedName>
        <fullName evidence="1">DUF2634 domain-containing protein</fullName>
    </submittedName>
</protein>
<dbReference type="Proteomes" id="UP001501510">
    <property type="component" value="Unassembled WGS sequence"/>
</dbReference>
<proteinExistence type="predicted"/>
<dbReference type="InterPro" id="IPR020288">
    <property type="entry name" value="Sheath_initiator"/>
</dbReference>
<dbReference type="EMBL" id="BAAACG010000006">
    <property type="protein sequence ID" value="GAA0735746.1"/>
    <property type="molecule type" value="Genomic_DNA"/>
</dbReference>
<keyword evidence="2" id="KW-1185">Reference proteome</keyword>